<keyword evidence="1" id="KW-0175">Coiled coil</keyword>
<comment type="caution">
    <text evidence="2">The sequence shown here is derived from an EMBL/GenBank/DDBJ whole genome shotgun (WGS) entry which is preliminary data.</text>
</comment>
<accession>A0A7W5AUC0</accession>
<evidence type="ECO:0000256" key="1">
    <source>
        <dbReference type="SAM" id="Coils"/>
    </source>
</evidence>
<dbReference type="RefSeq" id="WP_183597394.1">
    <property type="nucleotide sequence ID" value="NZ_JACHXK010000002.1"/>
</dbReference>
<evidence type="ECO:0000313" key="2">
    <source>
        <dbReference type="EMBL" id="MBB3108818.1"/>
    </source>
</evidence>
<keyword evidence="3" id="KW-1185">Reference proteome</keyword>
<organism evidence="2 3">
    <name type="scientific">Paenibacillus phyllosphaerae</name>
    <dbReference type="NCBI Taxonomy" id="274593"/>
    <lineage>
        <taxon>Bacteria</taxon>
        <taxon>Bacillati</taxon>
        <taxon>Bacillota</taxon>
        <taxon>Bacilli</taxon>
        <taxon>Bacillales</taxon>
        <taxon>Paenibacillaceae</taxon>
        <taxon>Paenibacillus</taxon>
    </lineage>
</organism>
<evidence type="ECO:0000313" key="3">
    <source>
        <dbReference type="Proteomes" id="UP000570361"/>
    </source>
</evidence>
<dbReference type="AlphaFoldDB" id="A0A7W5AUC0"/>
<protein>
    <submittedName>
        <fullName evidence="2">Uncharacterized protein</fullName>
    </submittedName>
</protein>
<feature type="coiled-coil region" evidence="1">
    <location>
        <begin position="62"/>
        <end position="89"/>
    </location>
</feature>
<dbReference type="Proteomes" id="UP000570361">
    <property type="component" value="Unassembled WGS sequence"/>
</dbReference>
<reference evidence="2 3" key="1">
    <citation type="submission" date="2020-08" db="EMBL/GenBank/DDBJ databases">
        <title>Genomic Encyclopedia of Type Strains, Phase III (KMG-III): the genomes of soil and plant-associated and newly described type strains.</title>
        <authorList>
            <person name="Whitman W."/>
        </authorList>
    </citation>
    <scope>NUCLEOTIDE SEQUENCE [LARGE SCALE GENOMIC DNA]</scope>
    <source>
        <strain evidence="2 3">CECT 5862</strain>
    </source>
</reference>
<sequence>MNKRKLAPEVSVQESAQPEGYAAKLAVVAGLVTTFGDILATWAATLALEEAAMTDLQDQANARMQEERLLQMQKQIDELSAQVKQLTKQNAHNR</sequence>
<gene>
    <name evidence="2" type="ORF">FHS18_000870</name>
</gene>
<proteinExistence type="predicted"/>
<dbReference type="EMBL" id="JACHXK010000002">
    <property type="protein sequence ID" value="MBB3108818.1"/>
    <property type="molecule type" value="Genomic_DNA"/>
</dbReference>
<name>A0A7W5AUC0_9BACL</name>